<reference evidence="1 2" key="2">
    <citation type="submission" date="2020-02" db="EMBL/GenBank/DDBJ databases">
        <title>The new genus of Enterobacteriales.</title>
        <authorList>
            <person name="Kim I.S."/>
        </authorList>
    </citation>
    <scope>NUCLEOTIDE SEQUENCE [LARGE SCALE GENOMIC DNA]</scope>
    <source>
        <strain evidence="1 2">SAP-6</strain>
    </source>
</reference>
<dbReference type="RefSeq" id="WP_162364613.1">
    <property type="nucleotide sequence ID" value="NZ_WUBS01000002.1"/>
</dbReference>
<keyword evidence="2" id="KW-1185">Reference proteome</keyword>
<sequence length="150" mass="16505">MIKNKYSTDFANAALDEQGVAQHSGWAVAYCSHPVTREYLCATMEFLCAGVRLPAFSYGDKPVLPGKNMALVRSLDGAHWEAVADLRGQTAYRISDGVMIRIDFLTELPPSMTLLAPLKSTDLWDGDRWMDASLVTPHLPLAANLPLLLK</sequence>
<protein>
    <submittedName>
        <fullName evidence="1">Tail fiber assembly protein</fullName>
    </submittedName>
</protein>
<comment type="caution">
    <text evidence="1">The sequence shown here is derived from an EMBL/GenBank/DDBJ whole genome shotgun (WGS) entry which is preliminary data.</text>
</comment>
<dbReference type="AlphaFoldDB" id="A0A845SKW4"/>
<evidence type="ECO:0000313" key="1">
    <source>
        <dbReference type="EMBL" id="NDL61945.1"/>
    </source>
</evidence>
<reference evidence="1 2" key="1">
    <citation type="submission" date="2019-12" db="EMBL/GenBank/DDBJ databases">
        <authorList>
            <person name="Lee S.D."/>
        </authorList>
    </citation>
    <scope>NUCLEOTIDE SEQUENCE [LARGE SCALE GENOMIC DNA]</scope>
    <source>
        <strain evidence="1 2">SAP-6</strain>
    </source>
</reference>
<proteinExistence type="predicted"/>
<evidence type="ECO:0000313" key="2">
    <source>
        <dbReference type="Proteomes" id="UP000461443"/>
    </source>
</evidence>
<organism evidence="1 2">
    <name type="scientific">Acerihabitans arboris</name>
    <dbReference type="NCBI Taxonomy" id="2691583"/>
    <lineage>
        <taxon>Bacteria</taxon>
        <taxon>Pseudomonadati</taxon>
        <taxon>Pseudomonadota</taxon>
        <taxon>Gammaproteobacteria</taxon>
        <taxon>Enterobacterales</taxon>
        <taxon>Pectobacteriaceae</taxon>
        <taxon>Acerihabitans</taxon>
    </lineage>
</organism>
<dbReference type="Proteomes" id="UP000461443">
    <property type="component" value="Unassembled WGS sequence"/>
</dbReference>
<name>A0A845SKW4_9GAMM</name>
<gene>
    <name evidence="1" type="ORF">GRH90_04095</name>
</gene>
<accession>A0A845SKW4</accession>
<dbReference type="EMBL" id="WUBS01000002">
    <property type="protein sequence ID" value="NDL61945.1"/>
    <property type="molecule type" value="Genomic_DNA"/>
</dbReference>